<evidence type="ECO:0000256" key="2">
    <source>
        <dbReference type="ARBA" id="ARBA00022448"/>
    </source>
</evidence>
<keyword evidence="7" id="KW-1185">Reference proteome</keyword>
<evidence type="ECO:0000313" key="6">
    <source>
        <dbReference type="EMBL" id="MBU5590345.1"/>
    </source>
</evidence>
<dbReference type="Pfam" id="PF01297">
    <property type="entry name" value="ZnuA"/>
    <property type="match status" value="1"/>
</dbReference>
<keyword evidence="5" id="KW-1133">Transmembrane helix</keyword>
<keyword evidence="2" id="KW-0813">Transport</keyword>
<gene>
    <name evidence="6" type="ORF">KQI89_01070</name>
</gene>
<dbReference type="EMBL" id="JAHLQL010000001">
    <property type="protein sequence ID" value="MBU5590345.1"/>
    <property type="molecule type" value="Genomic_DNA"/>
</dbReference>
<keyword evidence="3" id="KW-0479">Metal-binding</keyword>
<dbReference type="InterPro" id="IPR050492">
    <property type="entry name" value="Bact_metal-bind_prot9"/>
</dbReference>
<evidence type="ECO:0000256" key="3">
    <source>
        <dbReference type="ARBA" id="ARBA00022723"/>
    </source>
</evidence>
<comment type="subcellular location">
    <subcellularLocation>
        <location evidence="1">Cell envelope</location>
    </subcellularLocation>
</comment>
<reference evidence="6 7" key="1">
    <citation type="submission" date="2021-06" db="EMBL/GenBank/DDBJ databases">
        <authorList>
            <person name="Sun Q."/>
            <person name="Li D."/>
        </authorList>
    </citation>
    <scope>NUCLEOTIDE SEQUENCE [LARGE SCALE GENOMIC DNA]</scope>
    <source>
        <strain evidence="6 7">MSJ-4</strain>
    </source>
</reference>
<dbReference type="Proteomes" id="UP000736583">
    <property type="component" value="Unassembled WGS sequence"/>
</dbReference>
<accession>A0ABS6EX98</accession>
<dbReference type="PANTHER" id="PTHR42953:SF1">
    <property type="entry name" value="METAL-BINDING PROTEIN HI_0362-RELATED"/>
    <property type="match status" value="1"/>
</dbReference>
<keyword evidence="5" id="KW-0812">Transmembrane</keyword>
<comment type="caution">
    <text evidence="6">The sequence shown here is derived from an EMBL/GenBank/DDBJ whole genome shotgun (WGS) entry which is preliminary data.</text>
</comment>
<organism evidence="6 7">
    <name type="scientific">Clostridium simiarum</name>
    <dbReference type="NCBI Taxonomy" id="2841506"/>
    <lineage>
        <taxon>Bacteria</taxon>
        <taxon>Bacillati</taxon>
        <taxon>Bacillota</taxon>
        <taxon>Clostridia</taxon>
        <taxon>Eubacteriales</taxon>
        <taxon>Clostridiaceae</taxon>
        <taxon>Clostridium</taxon>
    </lineage>
</organism>
<feature type="transmembrane region" description="Helical" evidence="5">
    <location>
        <begin position="6"/>
        <end position="27"/>
    </location>
</feature>
<keyword evidence="5" id="KW-0472">Membrane</keyword>
<name>A0ABS6EX98_9CLOT</name>
<sequence length="302" mass="35698">MKKWVYSILTVNILIIIIFTATYRFGIVKSSAIDEGMAGKEKYMNITTTNKPLYYMVKDLVKDKHAVEYMLKSEEELWNYQYTEDSLTNIEKKDLFFYNGGNLEPWAEGFIYKLKKDKVSSINVSRGIKLNYITNGKRYGDKDIKENPYYWLGIEEYKVALSNIKNALAEKDPVNRDFYEKNYEKKLKEIGYLEEDIKYVSDKLKSYSLIITSEEFDYITNYLGVINTKIMRHKEVNQENINKLFKDSKAIVFFEKDNKVKSELESMVNYPNTEKVYLVKYDGEKDYIELIKENINALKKIK</sequence>
<proteinExistence type="predicted"/>
<evidence type="ECO:0000313" key="7">
    <source>
        <dbReference type="Proteomes" id="UP000736583"/>
    </source>
</evidence>
<evidence type="ECO:0000256" key="5">
    <source>
        <dbReference type="SAM" id="Phobius"/>
    </source>
</evidence>
<evidence type="ECO:0000256" key="1">
    <source>
        <dbReference type="ARBA" id="ARBA00004196"/>
    </source>
</evidence>
<evidence type="ECO:0000256" key="4">
    <source>
        <dbReference type="ARBA" id="ARBA00022729"/>
    </source>
</evidence>
<dbReference type="RefSeq" id="WP_216455562.1">
    <property type="nucleotide sequence ID" value="NZ_JAHLQL010000001.1"/>
</dbReference>
<dbReference type="InterPro" id="IPR006127">
    <property type="entry name" value="ZnuA-like"/>
</dbReference>
<protein>
    <submittedName>
        <fullName evidence="6">Metal ABC transporter substrate-binding protein</fullName>
    </submittedName>
</protein>
<keyword evidence="4" id="KW-0732">Signal</keyword>
<dbReference type="PANTHER" id="PTHR42953">
    <property type="entry name" value="HIGH-AFFINITY ZINC UPTAKE SYSTEM PROTEIN ZNUA-RELATED"/>
    <property type="match status" value="1"/>
</dbReference>